<dbReference type="AlphaFoldDB" id="A0A7J5DSP0"/>
<dbReference type="CDD" id="cd06170">
    <property type="entry name" value="LuxR_C_like"/>
    <property type="match status" value="1"/>
</dbReference>
<dbReference type="EMBL" id="WBVM01000004">
    <property type="protein sequence ID" value="KAB2808009.1"/>
    <property type="molecule type" value="Genomic_DNA"/>
</dbReference>
<keyword evidence="1" id="KW-0805">Transcription regulation</keyword>
<protein>
    <submittedName>
        <fullName evidence="5">Response regulator transcription factor</fullName>
    </submittedName>
</protein>
<feature type="domain" description="HTH luxR-type" evidence="4">
    <location>
        <begin position="135"/>
        <end position="200"/>
    </location>
</feature>
<name>A0A7J5DSP0_NOCSI</name>
<evidence type="ECO:0000256" key="3">
    <source>
        <dbReference type="ARBA" id="ARBA00023163"/>
    </source>
</evidence>
<dbReference type="SMART" id="SM00421">
    <property type="entry name" value="HTH_LUXR"/>
    <property type="match status" value="1"/>
</dbReference>
<evidence type="ECO:0000313" key="5">
    <source>
        <dbReference type="EMBL" id="KAB2808009.1"/>
    </source>
</evidence>
<organism evidence="5 6">
    <name type="scientific">Nocardioides simplex</name>
    <name type="common">Arthrobacter simplex</name>
    <dbReference type="NCBI Taxonomy" id="2045"/>
    <lineage>
        <taxon>Bacteria</taxon>
        <taxon>Bacillati</taxon>
        <taxon>Actinomycetota</taxon>
        <taxon>Actinomycetes</taxon>
        <taxon>Propionibacteriales</taxon>
        <taxon>Nocardioidaceae</taxon>
        <taxon>Pimelobacter</taxon>
    </lineage>
</organism>
<gene>
    <name evidence="5" type="ORF">F9L07_24510</name>
</gene>
<proteinExistence type="predicted"/>
<evidence type="ECO:0000256" key="2">
    <source>
        <dbReference type="ARBA" id="ARBA00023125"/>
    </source>
</evidence>
<dbReference type="PANTHER" id="PTHR44688">
    <property type="entry name" value="DNA-BINDING TRANSCRIPTIONAL ACTIVATOR DEVR_DOSR"/>
    <property type="match status" value="1"/>
</dbReference>
<dbReference type="GO" id="GO:0003677">
    <property type="term" value="F:DNA binding"/>
    <property type="evidence" value="ECO:0007669"/>
    <property type="project" value="UniProtKB-KW"/>
</dbReference>
<sequence>MLRSTQASAIGLMAVSAEDGSHREMLNLEYPPETARHHVTARYTRHCAGLKQIFRQPETLHCWEDLPHFRDSYEAQSVYGPAGFRNGTSIVLRSPAGASVALLHVSVRAPLIDAETKAALVAARPVLTEWAVTLARFDAARLSARERHVLSLVRDGLSNAQIADELVLAPRTVTTHVESILRKLSASNRTAAAVLAERLGLLRPDGAEASGRGGGPRSSAP</sequence>
<dbReference type="PANTHER" id="PTHR44688:SF16">
    <property type="entry name" value="DNA-BINDING TRANSCRIPTIONAL ACTIVATOR DEVR_DOSR"/>
    <property type="match status" value="1"/>
</dbReference>
<dbReference type="InterPro" id="IPR016032">
    <property type="entry name" value="Sig_transdc_resp-reg_C-effctor"/>
</dbReference>
<dbReference type="PRINTS" id="PR00038">
    <property type="entry name" value="HTHLUXR"/>
</dbReference>
<dbReference type="SUPFAM" id="SSF46894">
    <property type="entry name" value="C-terminal effector domain of the bipartite response regulators"/>
    <property type="match status" value="1"/>
</dbReference>
<dbReference type="Proteomes" id="UP000449906">
    <property type="component" value="Unassembled WGS sequence"/>
</dbReference>
<dbReference type="Pfam" id="PF00196">
    <property type="entry name" value="GerE"/>
    <property type="match status" value="1"/>
</dbReference>
<evidence type="ECO:0000259" key="4">
    <source>
        <dbReference type="PROSITE" id="PS50043"/>
    </source>
</evidence>
<dbReference type="GO" id="GO:0006355">
    <property type="term" value="P:regulation of DNA-templated transcription"/>
    <property type="evidence" value="ECO:0007669"/>
    <property type="project" value="InterPro"/>
</dbReference>
<keyword evidence="3" id="KW-0804">Transcription</keyword>
<dbReference type="InterPro" id="IPR036388">
    <property type="entry name" value="WH-like_DNA-bd_sf"/>
</dbReference>
<reference evidence="5 6" key="1">
    <citation type="submission" date="2019-09" db="EMBL/GenBank/DDBJ databases">
        <title>Pimelobacter sp. isolated from Paulinella.</title>
        <authorList>
            <person name="Jeong S.E."/>
        </authorList>
    </citation>
    <scope>NUCLEOTIDE SEQUENCE [LARGE SCALE GENOMIC DNA]</scope>
    <source>
        <strain evidence="5 6">Pch-N</strain>
    </source>
</reference>
<dbReference type="PROSITE" id="PS00622">
    <property type="entry name" value="HTH_LUXR_1"/>
    <property type="match status" value="1"/>
</dbReference>
<dbReference type="InterPro" id="IPR000792">
    <property type="entry name" value="Tscrpt_reg_LuxR_C"/>
</dbReference>
<dbReference type="PROSITE" id="PS50043">
    <property type="entry name" value="HTH_LUXR_2"/>
    <property type="match status" value="1"/>
</dbReference>
<accession>A0A7J5DSP0</accession>
<evidence type="ECO:0000313" key="6">
    <source>
        <dbReference type="Proteomes" id="UP000449906"/>
    </source>
</evidence>
<keyword evidence="2" id="KW-0238">DNA-binding</keyword>
<dbReference type="Gene3D" id="1.10.10.10">
    <property type="entry name" value="Winged helix-like DNA-binding domain superfamily/Winged helix DNA-binding domain"/>
    <property type="match status" value="1"/>
</dbReference>
<comment type="caution">
    <text evidence="5">The sequence shown here is derived from an EMBL/GenBank/DDBJ whole genome shotgun (WGS) entry which is preliminary data.</text>
</comment>
<evidence type="ECO:0000256" key="1">
    <source>
        <dbReference type="ARBA" id="ARBA00023015"/>
    </source>
</evidence>